<reference evidence="5" key="1">
    <citation type="submission" date="2022-12" db="EMBL/GenBank/DDBJ databases">
        <authorList>
            <person name="Petersen C."/>
        </authorList>
    </citation>
    <scope>NUCLEOTIDE SEQUENCE</scope>
    <source>
        <strain evidence="5">IBT 16125</strain>
    </source>
</reference>
<dbReference type="PANTHER" id="PTHR24189">
    <property type="entry name" value="MYOTROPHIN"/>
    <property type="match status" value="1"/>
</dbReference>
<feature type="repeat" description="ANK" evidence="3">
    <location>
        <begin position="117"/>
        <end position="149"/>
    </location>
</feature>
<evidence type="ECO:0000313" key="5">
    <source>
        <dbReference type="EMBL" id="KAJ5464795.1"/>
    </source>
</evidence>
<dbReference type="Gene3D" id="1.25.40.20">
    <property type="entry name" value="Ankyrin repeat-containing domain"/>
    <property type="match status" value="1"/>
</dbReference>
<evidence type="ECO:0000256" key="3">
    <source>
        <dbReference type="PROSITE-ProRule" id="PRU00023"/>
    </source>
</evidence>
<gene>
    <name evidence="5" type="ORF">N7458_000481</name>
</gene>
<dbReference type="Pfam" id="PF00023">
    <property type="entry name" value="Ank"/>
    <property type="match status" value="1"/>
</dbReference>
<dbReference type="InterPro" id="IPR036770">
    <property type="entry name" value="Ankyrin_rpt-contain_sf"/>
</dbReference>
<proteinExistence type="predicted"/>
<feature type="domain" description="F-box" evidence="4">
    <location>
        <begin position="1"/>
        <end position="47"/>
    </location>
</feature>
<dbReference type="PRINTS" id="PR01415">
    <property type="entry name" value="ANKYRIN"/>
</dbReference>
<evidence type="ECO:0000259" key="4">
    <source>
        <dbReference type="PROSITE" id="PS50181"/>
    </source>
</evidence>
<dbReference type="RefSeq" id="XP_056771642.1">
    <property type="nucleotide sequence ID" value="XM_056903875.1"/>
</dbReference>
<dbReference type="InterPro" id="IPR050745">
    <property type="entry name" value="Multifunctional_regulatory"/>
</dbReference>
<dbReference type="InterPro" id="IPR001810">
    <property type="entry name" value="F-box_dom"/>
</dbReference>
<dbReference type="SUPFAM" id="SSF48403">
    <property type="entry name" value="Ankyrin repeat"/>
    <property type="match status" value="1"/>
</dbReference>
<dbReference type="Pfam" id="PF12796">
    <property type="entry name" value="Ank_2"/>
    <property type="match status" value="1"/>
</dbReference>
<protein>
    <submittedName>
        <fullName evidence="5">ATPase inhibitorIATPmitochondria</fullName>
    </submittedName>
</protein>
<keyword evidence="6" id="KW-1185">Reference proteome</keyword>
<dbReference type="PANTHER" id="PTHR24189:SF50">
    <property type="entry name" value="ANKYRIN REPEAT AND SOCS BOX PROTEIN 2"/>
    <property type="match status" value="1"/>
</dbReference>
<evidence type="ECO:0000256" key="1">
    <source>
        <dbReference type="ARBA" id="ARBA00022737"/>
    </source>
</evidence>
<keyword evidence="1" id="KW-0677">Repeat</keyword>
<keyword evidence="2 3" id="KW-0040">ANK repeat</keyword>
<reference evidence="5" key="2">
    <citation type="journal article" date="2023" name="IMA Fungus">
        <title>Comparative genomic study of the Penicillium genus elucidates a diverse pangenome and 15 lateral gene transfer events.</title>
        <authorList>
            <person name="Petersen C."/>
            <person name="Sorensen T."/>
            <person name="Nielsen M.R."/>
            <person name="Sondergaard T.E."/>
            <person name="Sorensen J.L."/>
            <person name="Fitzpatrick D.A."/>
            <person name="Frisvad J.C."/>
            <person name="Nielsen K.L."/>
        </authorList>
    </citation>
    <scope>NUCLEOTIDE SEQUENCE</scope>
    <source>
        <strain evidence="5">IBT 16125</strain>
    </source>
</reference>
<name>A0AAD6CG31_9EURO</name>
<comment type="caution">
    <text evidence="5">The sequence shown here is derived from an EMBL/GenBank/DDBJ whole genome shotgun (WGS) entry which is preliminary data.</text>
</comment>
<accession>A0AAD6CG31</accession>
<organism evidence="5 6">
    <name type="scientific">Penicillium daleae</name>
    <dbReference type="NCBI Taxonomy" id="63821"/>
    <lineage>
        <taxon>Eukaryota</taxon>
        <taxon>Fungi</taxon>
        <taxon>Dikarya</taxon>
        <taxon>Ascomycota</taxon>
        <taxon>Pezizomycotina</taxon>
        <taxon>Eurotiomycetes</taxon>
        <taxon>Eurotiomycetidae</taxon>
        <taxon>Eurotiales</taxon>
        <taxon>Aspergillaceae</taxon>
        <taxon>Penicillium</taxon>
    </lineage>
</organism>
<dbReference type="InterPro" id="IPR002110">
    <property type="entry name" value="Ankyrin_rpt"/>
</dbReference>
<dbReference type="GeneID" id="81594118"/>
<feature type="repeat" description="ANK" evidence="3">
    <location>
        <begin position="152"/>
        <end position="184"/>
    </location>
</feature>
<feature type="repeat" description="ANK" evidence="3">
    <location>
        <begin position="84"/>
        <end position="116"/>
    </location>
</feature>
<dbReference type="PROSITE" id="PS50297">
    <property type="entry name" value="ANK_REP_REGION"/>
    <property type="match status" value="3"/>
</dbReference>
<dbReference type="AlphaFoldDB" id="A0AAD6CG31"/>
<dbReference type="PROSITE" id="PS50181">
    <property type="entry name" value="FBOX"/>
    <property type="match status" value="1"/>
</dbReference>
<dbReference type="EMBL" id="JAPVEA010000001">
    <property type="protein sequence ID" value="KAJ5464795.1"/>
    <property type="molecule type" value="Genomic_DNA"/>
</dbReference>
<dbReference type="PROSITE" id="PS50088">
    <property type="entry name" value="ANK_REPEAT"/>
    <property type="match status" value="3"/>
</dbReference>
<dbReference type="Proteomes" id="UP001213681">
    <property type="component" value="Unassembled WGS sequence"/>
</dbReference>
<evidence type="ECO:0000256" key="2">
    <source>
        <dbReference type="ARBA" id="ARBA00023043"/>
    </source>
</evidence>
<sequence>MSLLSLPNEVLLMIANQMESQGTLNALAQTSRFFYALLNKSLYANNVRKGGGWALSWAAKLGQLGTAKKLIAAGAEIEVCPILFPLTPFLIAAQSGSLNVAQLLLERGANLHHLDALNKSAVHLAAEQGHVAMVKMLLKRGAKLVDQTSSRFSHNPLHAAATNGHPEMVRFLLDIGYKVDGTTFGTRQTALQLALEPIPLATPKSRKYRRSQKGEAALVLIEHGANVNVSYGSDRLPLHLAIRWRHVKVVERLLEKRAHLYTPMGDLDSPIVRDFYSGRRPEPASAKAKVLTEMANNCGNKEIIQLIQDAFSPLQKAQEHIQCGPEEPVPYEKLFDAVDAPGNFDEHPWSELKENPLFDMVGVAVTWRTAGGHNGHNIPANNQLGSLRGAMNPLGTTMTLTWDGTGDVESLALL</sequence>
<dbReference type="Pfam" id="PF13857">
    <property type="entry name" value="Ank_5"/>
    <property type="match status" value="1"/>
</dbReference>
<dbReference type="SMART" id="SM00248">
    <property type="entry name" value="ANK"/>
    <property type="match status" value="6"/>
</dbReference>
<evidence type="ECO:0000313" key="6">
    <source>
        <dbReference type="Proteomes" id="UP001213681"/>
    </source>
</evidence>